<dbReference type="GO" id="GO:0006869">
    <property type="term" value="P:lipid transport"/>
    <property type="evidence" value="ECO:0007669"/>
    <property type="project" value="UniProtKB-KW"/>
</dbReference>
<name>A0A182MEC4_9DIPT</name>
<dbReference type="GO" id="GO:0061723">
    <property type="term" value="P:glycophagy"/>
    <property type="evidence" value="ECO:0007669"/>
    <property type="project" value="TreeGrafter"/>
</dbReference>
<dbReference type="GO" id="GO:0043495">
    <property type="term" value="F:protein-membrane adaptor activity"/>
    <property type="evidence" value="ECO:0007669"/>
    <property type="project" value="TreeGrafter"/>
</dbReference>
<dbReference type="InterPro" id="IPR026849">
    <property type="entry name" value="ATG2"/>
</dbReference>
<reference evidence="13" key="1">
    <citation type="submission" date="2013-09" db="EMBL/GenBank/DDBJ databases">
        <title>The Genome Sequence of Anopheles culicifacies species A.</title>
        <authorList>
            <consortium name="The Broad Institute Genomics Platform"/>
            <person name="Neafsey D.E."/>
            <person name="Besansky N."/>
            <person name="Howell P."/>
            <person name="Walton C."/>
            <person name="Young S.K."/>
            <person name="Zeng Q."/>
            <person name="Gargeya S."/>
            <person name="Fitzgerald M."/>
            <person name="Haas B."/>
            <person name="Abouelleil A."/>
            <person name="Allen A.W."/>
            <person name="Alvarado L."/>
            <person name="Arachchi H.M."/>
            <person name="Berlin A.M."/>
            <person name="Chapman S.B."/>
            <person name="Gainer-Dewar J."/>
            <person name="Goldberg J."/>
            <person name="Griggs A."/>
            <person name="Gujja S."/>
            <person name="Hansen M."/>
            <person name="Howarth C."/>
            <person name="Imamovic A."/>
            <person name="Ireland A."/>
            <person name="Larimer J."/>
            <person name="McCowan C."/>
            <person name="Murphy C."/>
            <person name="Pearson M."/>
            <person name="Poon T.W."/>
            <person name="Priest M."/>
            <person name="Roberts A."/>
            <person name="Saif S."/>
            <person name="Shea T."/>
            <person name="Sisk P."/>
            <person name="Sykes S."/>
            <person name="Wortman J."/>
            <person name="Nusbaum C."/>
            <person name="Birren B."/>
        </authorList>
    </citation>
    <scope>NUCLEOTIDE SEQUENCE [LARGE SCALE GENOMIC DNA]</scope>
    <source>
        <strain evidence="13">A-37</strain>
    </source>
</reference>
<dbReference type="AlphaFoldDB" id="A0A182MEC4"/>
<protein>
    <recommendedName>
        <fullName evidence="4">Autophagy-related protein 2</fullName>
    </recommendedName>
</protein>
<evidence type="ECO:0000256" key="4">
    <source>
        <dbReference type="ARBA" id="ARBA00018070"/>
    </source>
</evidence>
<evidence type="ECO:0000256" key="6">
    <source>
        <dbReference type="ARBA" id="ARBA00022824"/>
    </source>
</evidence>
<reference evidence="12" key="2">
    <citation type="submission" date="2020-05" db="UniProtKB">
        <authorList>
            <consortium name="EnsemblMetazoa"/>
        </authorList>
    </citation>
    <scope>IDENTIFICATION</scope>
    <source>
        <strain evidence="12">A-37</strain>
    </source>
</reference>
<dbReference type="GO" id="GO:0000422">
    <property type="term" value="P:autophagy of mitochondrion"/>
    <property type="evidence" value="ECO:0007669"/>
    <property type="project" value="TreeGrafter"/>
</dbReference>
<dbReference type="GO" id="GO:0000045">
    <property type="term" value="P:autophagosome assembly"/>
    <property type="evidence" value="ECO:0007669"/>
    <property type="project" value="TreeGrafter"/>
</dbReference>
<keyword evidence="8" id="KW-0445">Lipid transport</keyword>
<comment type="catalytic activity">
    <reaction evidence="11">
        <text>a 1,2-diacyl-sn-glycero-3-phosphoethanolamine(in) = a 1,2-diacyl-sn-glycero-3-phosphoethanolamine(out)</text>
        <dbReference type="Rhea" id="RHEA:38895"/>
        <dbReference type="ChEBI" id="CHEBI:64612"/>
    </reaction>
</comment>
<evidence type="ECO:0000256" key="7">
    <source>
        <dbReference type="ARBA" id="ARBA00023006"/>
    </source>
</evidence>
<dbReference type="GO" id="GO:0061709">
    <property type="term" value="P:reticulophagy"/>
    <property type="evidence" value="ECO:0007669"/>
    <property type="project" value="TreeGrafter"/>
</dbReference>
<evidence type="ECO:0000256" key="3">
    <source>
        <dbReference type="ARBA" id="ARBA00009714"/>
    </source>
</evidence>
<organism evidence="12 13">
    <name type="scientific">Anopheles culicifacies</name>
    <dbReference type="NCBI Taxonomy" id="139723"/>
    <lineage>
        <taxon>Eukaryota</taxon>
        <taxon>Metazoa</taxon>
        <taxon>Ecdysozoa</taxon>
        <taxon>Arthropoda</taxon>
        <taxon>Hexapoda</taxon>
        <taxon>Insecta</taxon>
        <taxon>Pterygota</taxon>
        <taxon>Neoptera</taxon>
        <taxon>Endopterygota</taxon>
        <taxon>Diptera</taxon>
        <taxon>Nematocera</taxon>
        <taxon>Culicoidea</taxon>
        <taxon>Culicidae</taxon>
        <taxon>Anophelinae</taxon>
        <taxon>Anopheles</taxon>
        <taxon>culicifacies species complex</taxon>
    </lineage>
</organism>
<dbReference type="GO" id="GO:0032266">
    <property type="term" value="F:phosphatidylinositol-3-phosphate binding"/>
    <property type="evidence" value="ECO:0007669"/>
    <property type="project" value="TreeGrafter"/>
</dbReference>
<evidence type="ECO:0000313" key="12">
    <source>
        <dbReference type="EnsemblMetazoa" id="ACUA016199-PA"/>
    </source>
</evidence>
<evidence type="ECO:0000256" key="5">
    <source>
        <dbReference type="ARBA" id="ARBA00022448"/>
    </source>
</evidence>
<evidence type="ECO:0000256" key="10">
    <source>
        <dbReference type="ARBA" id="ARBA00024479"/>
    </source>
</evidence>
<evidence type="ECO:0000256" key="2">
    <source>
        <dbReference type="ARBA" id="ARBA00004623"/>
    </source>
</evidence>
<keyword evidence="9" id="KW-0472">Membrane</keyword>
<dbReference type="GO" id="GO:0005789">
    <property type="term" value="C:endoplasmic reticulum membrane"/>
    <property type="evidence" value="ECO:0007669"/>
    <property type="project" value="UniProtKB-SubCell"/>
</dbReference>
<dbReference type="EMBL" id="AXCM01002419">
    <property type="status" value="NOT_ANNOTATED_CDS"/>
    <property type="molecule type" value="Genomic_DNA"/>
</dbReference>
<evidence type="ECO:0000313" key="13">
    <source>
        <dbReference type="Proteomes" id="UP000075883"/>
    </source>
</evidence>
<comment type="catalytic activity">
    <reaction evidence="10">
        <text>a 1,2-diacyl-sn-glycero-3-phospho-L-serine(in) = a 1,2-diacyl-sn-glycero-3-phospho-L-serine(out)</text>
        <dbReference type="Rhea" id="RHEA:38663"/>
        <dbReference type="ChEBI" id="CHEBI:57262"/>
    </reaction>
</comment>
<keyword evidence="13" id="KW-1185">Reference proteome</keyword>
<evidence type="ECO:0000256" key="9">
    <source>
        <dbReference type="ARBA" id="ARBA00023136"/>
    </source>
</evidence>
<proteinExistence type="inferred from homology"/>
<keyword evidence="5" id="KW-0813">Transport</keyword>
<keyword evidence="7" id="KW-0072">Autophagy</keyword>
<evidence type="ECO:0000256" key="11">
    <source>
        <dbReference type="ARBA" id="ARBA00024615"/>
    </source>
</evidence>
<dbReference type="GO" id="GO:0034045">
    <property type="term" value="C:phagophore assembly site membrane"/>
    <property type="evidence" value="ECO:0007669"/>
    <property type="project" value="UniProtKB-SubCell"/>
</dbReference>
<dbReference type="Proteomes" id="UP000075883">
    <property type="component" value="Unassembled WGS sequence"/>
</dbReference>
<dbReference type="EnsemblMetazoa" id="ACUA016199-RA">
    <property type="protein sequence ID" value="ACUA016199-PA"/>
    <property type="gene ID" value="ACUA016199"/>
</dbReference>
<dbReference type="GO" id="GO:0034727">
    <property type="term" value="P:piecemeal microautophagy of the nucleus"/>
    <property type="evidence" value="ECO:0007669"/>
    <property type="project" value="TreeGrafter"/>
</dbReference>
<dbReference type="PANTHER" id="PTHR13190">
    <property type="entry name" value="AUTOPHAGY-RELATED 2, ISOFORM A"/>
    <property type="match status" value="1"/>
</dbReference>
<evidence type="ECO:0000256" key="8">
    <source>
        <dbReference type="ARBA" id="ARBA00023055"/>
    </source>
</evidence>
<dbReference type="STRING" id="139723.A0A182MEC4"/>
<evidence type="ECO:0000256" key="1">
    <source>
        <dbReference type="ARBA" id="ARBA00004406"/>
    </source>
</evidence>
<comment type="subcellular location">
    <subcellularLocation>
        <location evidence="1">Endoplasmic reticulum membrane</location>
        <topology evidence="1">Peripheral membrane protein</topology>
    </subcellularLocation>
    <subcellularLocation>
        <location evidence="2">Preautophagosomal structure membrane</location>
        <topology evidence="2">Peripheral membrane protein</topology>
    </subcellularLocation>
</comment>
<sequence length="153" mass="17397">MPWYAPWSDVIKKKICRFLLQRYLGQFLEEKLTLDQLNVDFYNGTGTVHNVTLYCQIIKYYLHSEIYYNSTPDSIIREIRVLVNIIILELFLCSVTVHLTKPGLMKITGQFDVKREALNRSSLVEGKWAINSAGGGTTGTCQAVGSIRTYPDG</sequence>
<dbReference type="GO" id="GO:0061908">
    <property type="term" value="C:phagophore"/>
    <property type="evidence" value="ECO:0007669"/>
    <property type="project" value="TreeGrafter"/>
</dbReference>
<comment type="similarity">
    <text evidence="3">Belongs to the ATG2 family.</text>
</comment>
<keyword evidence="6" id="KW-0256">Endoplasmic reticulum</keyword>
<accession>A0A182MEC4</accession>
<dbReference type="PANTHER" id="PTHR13190:SF1">
    <property type="entry name" value="AUTOPHAGY-RELATED 2, ISOFORM A"/>
    <property type="match status" value="1"/>
</dbReference>
<dbReference type="VEuPathDB" id="VectorBase:ACUA016199"/>